<evidence type="ECO:0000256" key="1">
    <source>
        <dbReference type="SAM" id="SignalP"/>
    </source>
</evidence>
<organism evidence="3 4">
    <name type="scientific">Amphritea balenae</name>
    <dbReference type="NCBI Taxonomy" id="452629"/>
    <lineage>
        <taxon>Bacteria</taxon>
        <taxon>Pseudomonadati</taxon>
        <taxon>Pseudomonadota</taxon>
        <taxon>Gammaproteobacteria</taxon>
        <taxon>Oceanospirillales</taxon>
        <taxon>Oceanospirillaceae</taxon>
        <taxon>Amphritea</taxon>
    </lineage>
</organism>
<accession>A0A3P1ST95</accession>
<dbReference type="Pfam" id="PF13590">
    <property type="entry name" value="DUF4136"/>
    <property type="match status" value="1"/>
</dbReference>
<dbReference type="PROSITE" id="PS51257">
    <property type="entry name" value="PROKAR_LIPOPROTEIN"/>
    <property type="match status" value="1"/>
</dbReference>
<dbReference type="AlphaFoldDB" id="A0A3P1ST95"/>
<feature type="chain" id="PRO_5018050497" evidence="1">
    <location>
        <begin position="20"/>
        <end position="177"/>
    </location>
</feature>
<reference evidence="3 4" key="1">
    <citation type="submission" date="2018-11" db="EMBL/GenBank/DDBJ databases">
        <title>The draft genome sequence of Amphritea balenae JAMM 1525T.</title>
        <authorList>
            <person name="Fang Z."/>
            <person name="Zhang Y."/>
            <person name="Han X."/>
        </authorList>
    </citation>
    <scope>NUCLEOTIDE SEQUENCE [LARGE SCALE GENOMIC DNA]</scope>
    <source>
        <strain evidence="3 4">JAMM 1525</strain>
    </source>
</reference>
<sequence length="177" mass="21069">MKFLALMVLNLILLAGCNANPVKVDYEPSFDFTAIKSYAWAADYDAAYQTSQDGLMDKRVQEALADELSLRGVIYDKDKPDMLIGYQIRDKDKLDYYRYPRLRSYGHRQHRSLFFYDEELVVFSYVQRVFMLDVLDSQNQLIWRGSYETRRKEFSVPEDRIFYIRDLVARILLNFPR</sequence>
<proteinExistence type="predicted"/>
<dbReference type="OrthoDB" id="118896at2"/>
<feature type="signal peptide" evidence="1">
    <location>
        <begin position="1"/>
        <end position="19"/>
    </location>
</feature>
<dbReference type="RefSeq" id="WP_124924998.1">
    <property type="nucleotide sequence ID" value="NZ_BMOH01000003.1"/>
</dbReference>
<dbReference type="Proteomes" id="UP000267535">
    <property type="component" value="Unassembled WGS sequence"/>
</dbReference>
<dbReference type="Gene3D" id="3.30.160.670">
    <property type="match status" value="1"/>
</dbReference>
<feature type="domain" description="DUF4136" evidence="2">
    <location>
        <begin position="22"/>
        <end position="176"/>
    </location>
</feature>
<evidence type="ECO:0000313" key="3">
    <source>
        <dbReference type="EMBL" id="RRD00417.1"/>
    </source>
</evidence>
<name>A0A3P1ST95_9GAMM</name>
<comment type="caution">
    <text evidence="3">The sequence shown here is derived from an EMBL/GenBank/DDBJ whole genome shotgun (WGS) entry which is preliminary data.</text>
</comment>
<dbReference type="InterPro" id="IPR025411">
    <property type="entry name" value="DUF4136"/>
</dbReference>
<evidence type="ECO:0000313" key="4">
    <source>
        <dbReference type="Proteomes" id="UP000267535"/>
    </source>
</evidence>
<evidence type="ECO:0000259" key="2">
    <source>
        <dbReference type="Pfam" id="PF13590"/>
    </source>
</evidence>
<protein>
    <submittedName>
        <fullName evidence="3">DUF4136 domain-containing protein</fullName>
    </submittedName>
</protein>
<dbReference type="EMBL" id="RQXV01000002">
    <property type="protein sequence ID" value="RRD00417.1"/>
    <property type="molecule type" value="Genomic_DNA"/>
</dbReference>
<gene>
    <name evidence="3" type="ORF">EHS89_04810</name>
</gene>
<keyword evidence="1" id="KW-0732">Signal</keyword>
<keyword evidence="4" id="KW-1185">Reference proteome</keyword>